<evidence type="ECO:0000313" key="1">
    <source>
        <dbReference type="EMBL" id="MPC97884.1"/>
    </source>
</evidence>
<gene>
    <name evidence="1" type="ORF">E2C01_093222</name>
</gene>
<proteinExistence type="predicted"/>
<protein>
    <submittedName>
        <fullName evidence="1">Uncharacterized protein</fullName>
    </submittedName>
</protein>
<evidence type="ECO:0000313" key="2">
    <source>
        <dbReference type="Proteomes" id="UP000324222"/>
    </source>
</evidence>
<keyword evidence="2" id="KW-1185">Reference proteome</keyword>
<reference evidence="1 2" key="1">
    <citation type="submission" date="2019-05" db="EMBL/GenBank/DDBJ databases">
        <title>Another draft genome of Portunus trituberculatus and its Hox gene families provides insights of decapod evolution.</title>
        <authorList>
            <person name="Jeong J.-H."/>
            <person name="Song I."/>
            <person name="Kim S."/>
            <person name="Choi T."/>
            <person name="Kim D."/>
            <person name="Ryu S."/>
            <person name="Kim W."/>
        </authorList>
    </citation>
    <scope>NUCLEOTIDE SEQUENCE [LARGE SCALE GENOMIC DNA]</scope>
    <source>
        <tissue evidence="1">Muscle</tissue>
    </source>
</reference>
<dbReference type="AlphaFoldDB" id="A0A5B7JZY4"/>
<organism evidence="1 2">
    <name type="scientific">Portunus trituberculatus</name>
    <name type="common">Swimming crab</name>
    <name type="synonym">Neptunus trituberculatus</name>
    <dbReference type="NCBI Taxonomy" id="210409"/>
    <lineage>
        <taxon>Eukaryota</taxon>
        <taxon>Metazoa</taxon>
        <taxon>Ecdysozoa</taxon>
        <taxon>Arthropoda</taxon>
        <taxon>Crustacea</taxon>
        <taxon>Multicrustacea</taxon>
        <taxon>Malacostraca</taxon>
        <taxon>Eumalacostraca</taxon>
        <taxon>Eucarida</taxon>
        <taxon>Decapoda</taxon>
        <taxon>Pleocyemata</taxon>
        <taxon>Brachyura</taxon>
        <taxon>Eubrachyura</taxon>
        <taxon>Portunoidea</taxon>
        <taxon>Portunidae</taxon>
        <taxon>Portuninae</taxon>
        <taxon>Portunus</taxon>
    </lineage>
</organism>
<comment type="caution">
    <text evidence="1">The sequence shown here is derived from an EMBL/GenBank/DDBJ whole genome shotgun (WGS) entry which is preliminary data.</text>
</comment>
<name>A0A5B7JZY4_PORTR</name>
<dbReference type="EMBL" id="VSRR010111876">
    <property type="protein sequence ID" value="MPC97884.1"/>
    <property type="molecule type" value="Genomic_DNA"/>
</dbReference>
<dbReference type="Proteomes" id="UP000324222">
    <property type="component" value="Unassembled WGS sequence"/>
</dbReference>
<accession>A0A5B7JZY4</accession>
<sequence length="67" mass="7729">MSDKLCFDILVEYCSAVYEHPDAKNLSVASRQASAYILWLKRVSCFVKYGSTLARRVQKLFTSILMY</sequence>